<dbReference type="GO" id="GO:0006783">
    <property type="term" value="P:heme biosynthetic process"/>
    <property type="evidence" value="ECO:0007669"/>
    <property type="project" value="TreeGrafter"/>
</dbReference>
<accession>A0A7S4DSZ9</accession>
<dbReference type="PANTHER" id="PTHR21091">
    <property type="entry name" value="METHYLTETRAHYDROFOLATE:HOMOCYSTEINE METHYLTRANSFERASE RELATED"/>
    <property type="match status" value="1"/>
</dbReference>
<sequence>MHTAESNGRENALEFIKKYPEAATKILDNATKLVVKYLIAKVEAGAQMLQVFDSWAGILSKDDFDTFSKPYLLKIAKEVKAGIKAKGLDPVPMTVFPRGCGHSLSDFEDSEYDVVSLDENVDPKEAREALPSKTLQGNFRGKFIYDGEDTIRKEASEMVERFGTQKYIANFGYAVEKEHSPENIGIFVDEIRSSSQRINTETQ</sequence>
<proteinExistence type="predicted"/>
<dbReference type="AlphaFoldDB" id="A0A7S4DSZ9"/>
<dbReference type="InterPro" id="IPR038071">
    <property type="entry name" value="UROD/MetE-like_sf"/>
</dbReference>
<evidence type="ECO:0000259" key="1">
    <source>
        <dbReference type="Pfam" id="PF01208"/>
    </source>
</evidence>
<dbReference type="EMBL" id="HBIV01028647">
    <property type="protein sequence ID" value="CAE0668869.1"/>
    <property type="molecule type" value="Transcribed_RNA"/>
</dbReference>
<organism evidence="2">
    <name type="scientific">Lotharella globosa</name>
    <dbReference type="NCBI Taxonomy" id="91324"/>
    <lineage>
        <taxon>Eukaryota</taxon>
        <taxon>Sar</taxon>
        <taxon>Rhizaria</taxon>
        <taxon>Cercozoa</taxon>
        <taxon>Chlorarachniophyceae</taxon>
        <taxon>Lotharella</taxon>
    </lineage>
</organism>
<dbReference type="GO" id="GO:0005829">
    <property type="term" value="C:cytosol"/>
    <property type="evidence" value="ECO:0007669"/>
    <property type="project" value="TreeGrafter"/>
</dbReference>
<dbReference type="InterPro" id="IPR000257">
    <property type="entry name" value="Uroporphyrinogen_deCOase"/>
</dbReference>
<reference evidence="2" key="1">
    <citation type="submission" date="2021-01" db="EMBL/GenBank/DDBJ databases">
        <authorList>
            <person name="Corre E."/>
            <person name="Pelletier E."/>
            <person name="Niang G."/>
            <person name="Scheremetjew M."/>
            <person name="Finn R."/>
            <person name="Kale V."/>
            <person name="Holt S."/>
            <person name="Cochrane G."/>
            <person name="Meng A."/>
            <person name="Brown T."/>
            <person name="Cohen L."/>
        </authorList>
    </citation>
    <scope>NUCLEOTIDE SEQUENCE</scope>
    <source>
        <strain evidence="2">CCCM811</strain>
    </source>
</reference>
<name>A0A7S4DSZ9_9EUKA</name>
<gene>
    <name evidence="2" type="ORF">LGLO00237_LOCUS20496</name>
</gene>
<evidence type="ECO:0000313" key="2">
    <source>
        <dbReference type="EMBL" id="CAE0668869.1"/>
    </source>
</evidence>
<dbReference type="Pfam" id="PF01208">
    <property type="entry name" value="URO-D"/>
    <property type="match status" value="1"/>
</dbReference>
<dbReference type="SUPFAM" id="SSF51726">
    <property type="entry name" value="UROD/MetE-like"/>
    <property type="match status" value="1"/>
</dbReference>
<feature type="domain" description="Uroporphyrinogen decarboxylase (URO-D)" evidence="1">
    <location>
        <begin position="5"/>
        <end position="192"/>
    </location>
</feature>
<dbReference type="GO" id="GO:0004853">
    <property type="term" value="F:uroporphyrinogen decarboxylase activity"/>
    <property type="evidence" value="ECO:0007669"/>
    <property type="project" value="InterPro"/>
</dbReference>
<protein>
    <recommendedName>
        <fullName evidence="1">Uroporphyrinogen decarboxylase (URO-D) domain-containing protein</fullName>
    </recommendedName>
</protein>
<dbReference type="Gene3D" id="3.20.20.210">
    <property type="match status" value="1"/>
</dbReference>
<dbReference type="PANTHER" id="PTHR21091:SF169">
    <property type="entry name" value="UROPORPHYRINOGEN DECARBOXYLASE"/>
    <property type="match status" value="1"/>
</dbReference>